<dbReference type="EMBL" id="LN725192">
    <property type="protein sequence ID" value="CEP10772.1"/>
    <property type="molecule type" value="Genomic_DNA"/>
</dbReference>
<feature type="transmembrane region" description="Helical" evidence="1">
    <location>
        <begin position="59"/>
        <end position="81"/>
    </location>
</feature>
<reference evidence="3 4" key="1">
    <citation type="submission" date="2014-09" db="EMBL/GenBank/DDBJ databases">
        <authorList>
            <person name="Ellenberger Sabrina"/>
        </authorList>
    </citation>
    <scope>NUCLEOTIDE SEQUENCE [LARGE SCALE GENOMIC DNA]</scope>
    <source>
        <strain evidence="3 4">CBS 412.66</strain>
    </source>
</reference>
<evidence type="ECO:0000256" key="1">
    <source>
        <dbReference type="SAM" id="Phobius"/>
    </source>
</evidence>
<feature type="transmembrane region" description="Helical" evidence="1">
    <location>
        <begin position="93"/>
        <end position="114"/>
    </location>
</feature>
<feature type="transmembrane region" description="Helical" evidence="1">
    <location>
        <begin position="262"/>
        <end position="283"/>
    </location>
</feature>
<evidence type="ECO:0000313" key="3">
    <source>
        <dbReference type="EMBL" id="CEP10772.1"/>
    </source>
</evidence>
<name>A0A0B7N044_9FUNG</name>
<gene>
    <name evidence="3" type="primary">PARPA_04537.1 scaffold 14269</name>
</gene>
<dbReference type="OrthoDB" id="2327125at2759"/>
<keyword evidence="2" id="KW-0732">Signal</keyword>
<evidence type="ECO:0000313" key="4">
    <source>
        <dbReference type="Proteomes" id="UP000054107"/>
    </source>
</evidence>
<organism evidence="3 4">
    <name type="scientific">Parasitella parasitica</name>
    <dbReference type="NCBI Taxonomy" id="35722"/>
    <lineage>
        <taxon>Eukaryota</taxon>
        <taxon>Fungi</taxon>
        <taxon>Fungi incertae sedis</taxon>
        <taxon>Mucoromycota</taxon>
        <taxon>Mucoromycotina</taxon>
        <taxon>Mucoromycetes</taxon>
        <taxon>Mucorales</taxon>
        <taxon>Mucorineae</taxon>
        <taxon>Mucoraceae</taxon>
        <taxon>Parasitella</taxon>
    </lineage>
</organism>
<proteinExistence type="predicted"/>
<feature type="transmembrane region" description="Helical" evidence="1">
    <location>
        <begin position="330"/>
        <end position="349"/>
    </location>
</feature>
<dbReference type="Proteomes" id="UP000054107">
    <property type="component" value="Unassembled WGS sequence"/>
</dbReference>
<keyword evidence="1" id="KW-0812">Transmembrane</keyword>
<keyword evidence="4" id="KW-1185">Reference proteome</keyword>
<feature type="transmembrane region" description="Helical" evidence="1">
    <location>
        <begin position="289"/>
        <end position="309"/>
    </location>
</feature>
<feature type="transmembrane region" description="Helical" evidence="1">
    <location>
        <begin position="120"/>
        <end position="139"/>
    </location>
</feature>
<feature type="transmembrane region" description="Helical" evidence="1">
    <location>
        <begin position="151"/>
        <end position="171"/>
    </location>
</feature>
<evidence type="ECO:0000256" key="2">
    <source>
        <dbReference type="SAM" id="SignalP"/>
    </source>
</evidence>
<dbReference type="AlphaFoldDB" id="A0A0B7N044"/>
<keyword evidence="1" id="KW-0472">Membrane</keyword>
<feature type="signal peptide" evidence="2">
    <location>
        <begin position="1"/>
        <end position="19"/>
    </location>
</feature>
<sequence>MISGLLFSLIWLATSEVDAKWISEIPNAPSRGFSKLFAIPTWISHIEDYDDDAFNATTIFTVIIIAVSTMYSLYHIFWIHLPSLPRSRRSVGPFNALILLYLISTFFASFTFSLMNAGRIWAAFGVFHNLFEIALLSHIMLRQKSLLERNFVSVCFAYLLTTMFAVIVLPWPLDALFFKFQGLATDFALSIDLGRLYYHNKGLHKKASVVTLVATTDDDCESVDDYTRECDQLVQQLQQQQQQKELNEDPNKKLKYQVMVPAHSNVAIIYIAATLHAIGNAFVTFTNHFYMWVIFQFIYGISFPMYAYYCIAEPNASRISWYKVDYAKEVLVMVSGIALAGVSIAVGIYNADIHH</sequence>
<feature type="chain" id="PRO_5002120517" evidence="2">
    <location>
        <begin position="20"/>
        <end position="355"/>
    </location>
</feature>
<keyword evidence="1" id="KW-1133">Transmembrane helix</keyword>
<protein>
    <submittedName>
        <fullName evidence="3">Uncharacterized protein</fullName>
    </submittedName>
</protein>
<accession>A0A0B7N044</accession>